<evidence type="ECO:0000313" key="1">
    <source>
        <dbReference type="EMBL" id="UGS28657.1"/>
    </source>
</evidence>
<dbReference type="InterPro" id="IPR049790">
    <property type="entry name" value="Rv3655c/TadE"/>
</dbReference>
<dbReference type="Proteomes" id="UP001199642">
    <property type="component" value="Chromosome"/>
</dbReference>
<evidence type="ECO:0008006" key="3">
    <source>
        <dbReference type="Google" id="ProtNLM"/>
    </source>
</evidence>
<dbReference type="EMBL" id="CP082781">
    <property type="protein sequence ID" value="UGS28657.1"/>
    <property type="molecule type" value="Genomic_DNA"/>
</dbReference>
<dbReference type="NCBIfam" id="NF041390">
    <property type="entry name" value="TadE_Rv3655c"/>
    <property type="match status" value="1"/>
</dbReference>
<organism evidence="1 2">
    <name type="scientific">Microbacterium resistens</name>
    <dbReference type="NCBI Taxonomy" id="156977"/>
    <lineage>
        <taxon>Bacteria</taxon>
        <taxon>Bacillati</taxon>
        <taxon>Actinomycetota</taxon>
        <taxon>Actinomycetes</taxon>
        <taxon>Micrococcales</taxon>
        <taxon>Microbacteriaceae</taxon>
        <taxon>Microbacterium</taxon>
    </lineage>
</organism>
<protein>
    <recommendedName>
        <fullName evidence="3">Pilus assembly protein TadE</fullName>
    </recommendedName>
</protein>
<reference evidence="1 2" key="1">
    <citation type="submission" date="2023-01" db="EMBL/GenBank/DDBJ databases">
        <title>Characterization of estradiol degrading bacteria Microbacterium sp. MZT7 and reveal degrading genes through genome analysis.</title>
        <authorList>
            <person name="Hao P."/>
            <person name="Gao Y."/>
        </authorList>
    </citation>
    <scope>NUCLEOTIDE SEQUENCE [LARGE SCALE GENOMIC DNA]</scope>
    <source>
        <strain evidence="1 2">MZT7</strain>
    </source>
</reference>
<name>A0ABY3S0S0_9MICO</name>
<keyword evidence="2" id="KW-1185">Reference proteome</keyword>
<proteinExistence type="predicted"/>
<accession>A0ABY3S0S0</accession>
<evidence type="ECO:0000313" key="2">
    <source>
        <dbReference type="Proteomes" id="UP001199642"/>
    </source>
</evidence>
<gene>
    <name evidence="1" type="ORF">K8F61_18470</name>
</gene>
<sequence length="99" mass="9742">MAVALPLVVGVLLFGVAVAGAGVRQVALQDAAADASRLLGRGEDDAVAAAAVSRVDPAAGISVHRTDDLVCVTASVDLPLLAGWALPIRAGSCALDGGR</sequence>